<protein>
    <submittedName>
        <fullName evidence="2">ABC transporter permease</fullName>
    </submittedName>
</protein>
<comment type="caution">
    <text evidence="2">The sequence shown here is derived from an EMBL/GenBank/DDBJ whole genome shotgun (WGS) entry which is preliminary data.</text>
</comment>
<name>A0ABT2F668_9STRE</name>
<organism evidence="2 3">
    <name type="scientific">Streptococcus sciuri</name>
    <dbReference type="NCBI Taxonomy" id="2973939"/>
    <lineage>
        <taxon>Bacteria</taxon>
        <taxon>Bacillati</taxon>
        <taxon>Bacillota</taxon>
        <taxon>Bacilli</taxon>
        <taxon>Lactobacillales</taxon>
        <taxon>Streptococcaceae</taxon>
        <taxon>Streptococcus</taxon>
    </lineage>
</organism>
<gene>
    <name evidence="2" type="ORF">NXS10_02990</name>
</gene>
<keyword evidence="3" id="KW-1185">Reference proteome</keyword>
<sequence>MFKLELRKSIRNRTLFYIVSTVILSYILGYILPVGIDKVSTLELGDFYFSTYTVFTQFGFLIFGFVVVYFFNKDYSEKTILWNYFSGYQLVQYFYSKLFVLFIEFVISIILANIIVCLTLGFSIFYFLFSTVAFSIIILQYLLIVGTISVIFSNMLVSIGVSLAYWITSIILVAIGGIFKYVAIFDASNLLYEEVSNIMSKGNIQDFSSFCVVLPYLLTLFIINYVYIKVSTKRWLKNGV</sequence>
<feature type="transmembrane region" description="Helical" evidence="1">
    <location>
        <begin position="164"/>
        <end position="187"/>
    </location>
</feature>
<evidence type="ECO:0000256" key="1">
    <source>
        <dbReference type="SAM" id="Phobius"/>
    </source>
</evidence>
<proteinExistence type="predicted"/>
<evidence type="ECO:0000313" key="3">
    <source>
        <dbReference type="Proteomes" id="UP001206548"/>
    </source>
</evidence>
<keyword evidence="1" id="KW-0812">Transmembrane</keyword>
<evidence type="ECO:0000313" key="2">
    <source>
        <dbReference type="EMBL" id="MCS4487939.1"/>
    </source>
</evidence>
<accession>A0ABT2F668</accession>
<dbReference type="Proteomes" id="UP001206548">
    <property type="component" value="Unassembled WGS sequence"/>
</dbReference>
<feature type="transmembrane region" description="Helical" evidence="1">
    <location>
        <begin position="207"/>
        <end position="228"/>
    </location>
</feature>
<feature type="transmembrane region" description="Helical" evidence="1">
    <location>
        <begin position="48"/>
        <end position="71"/>
    </location>
</feature>
<feature type="transmembrane region" description="Helical" evidence="1">
    <location>
        <begin position="15"/>
        <end position="36"/>
    </location>
</feature>
<reference evidence="2 3" key="1">
    <citation type="journal article" date="2023" name="Int. J. Syst. Evol. Microbiol.">
        <title>Streptococcus sciuri sp. nov., Staphylococcus marylandisciuri sp. nov. and Staphylococcus americanisciuri sp. nov., isolated from faeces of eastern grey squirrel (Sciurus carolinensis).</title>
        <authorList>
            <person name="Volokhov D.V."/>
            <person name="Zagorodnyaya T.A."/>
            <person name="Furtak V.A."/>
            <person name="Nattanmai G."/>
            <person name="Randall L."/>
            <person name="Jose S."/>
            <person name="Gao Y."/>
            <person name="Eisenberg T."/>
            <person name="Delmonte P."/>
            <person name="Blom J."/>
            <person name="Mitchell K.K."/>
        </authorList>
    </citation>
    <scope>NUCLEOTIDE SEQUENCE [LARGE SCALE GENOMIC DNA]</scope>
    <source>
        <strain evidence="2 3">SQ9-PEA</strain>
    </source>
</reference>
<feature type="transmembrane region" description="Helical" evidence="1">
    <location>
        <begin position="132"/>
        <end position="152"/>
    </location>
</feature>
<keyword evidence="1" id="KW-1133">Transmembrane helix</keyword>
<feature type="transmembrane region" description="Helical" evidence="1">
    <location>
        <begin position="98"/>
        <end position="126"/>
    </location>
</feature>
<keyword evidence="1" id="KW-0472">Membrane</keyword>
<dbReference type="RefSeq" id="WP_259137506.1">
    <property type="nucleotide sequence ID" value="NZ_JANUXX010000002.1"/>
</dbReference>
<dbReference type="EMBL" id="JANUXX010000002">
    <property type="protein sequence ID" value="MCS4487939.1"/>
    <property type="molecule type" value="Genomic_DNA"/>
</dbReference>